<dbReference type="GO" id="GO:0005737">
    <property type="term" value="C:cytoplasm"/>
    <property type="evidence" value="ECO:0007669"/>
    <property type="project" value="UniProtKB-SubCell"/>
</dbReference>
<accession>A0A5S6QAB6</accession>
<organism evidence="12 13">
    <name type="scientific">Trichuris muris</name>
    <name type="common">Mouse whipworm</name>
    <dbReference type="NCBI Taxonomy" id="70415"/>
    <lineage>
        <taxon>Eukaryota</taxon>
        <taxon>Metazoa</taxon>
        <taxon>Ecdysozoa</taxon>
        <taxon>Nematoda</taxon>
        <taxon>Enoplea</taxon>
        <taxon>Dorylaimia</taxon>
        <taxon>Trichinellida</taxon>
        <taxon>Trichuridae</taxon>
        <taxon>Trichuris</taxon>
    </lineage>
</organism>
<dbReference type="PANTHER" id="PTHR10655:SF68">
    <property type="entry name" value="PALMITOYL-PROTEIN HYDROLASE"/>
    <property type="match status" value="1"/>
</dbReference>
<comment type="similarity">
    <text evidence="2">Belongs to the AB hydrolase superfamily. AB hydrolase 2 family.</text>
</comment>
<name>A0A5S6QAB6_TRIMR</name>
<reference evidence="12" key="2">
    <citation type="submission" date="2014-03" db="EMBL/GenBank/DDBJ databases">
        <title>The whipworm genome and dual-species transcriptomics of an intimate host-pathogen interaction.</title>
        <authorList>
            <person name="Foth B.J."/>
            <person name="Tsai I.J."/>
            <person name="Reid A.J."/>
            <person name="Bancroft A.J."/>
            <person name="Nichol S."/>
            <person name="Tracey A."/>
            <person name="Holroyd N."/>
            <person name="Cotton J.A."/>
            <person name="Stanley E.J."/>
            <person name="Zarowiecki M."/>
            <person name="Liu J.Z."/>
            <person name="Huckvale T."/>
            <person name="Cooper P.J."/>
            <person name="Grencis R.K."/>
            <person name="Berriman M."/>
        </authorList>
    </citation>
    <scope>NUCLEOTIDE SEQUENCE [LARGE SCALE GENOMIC DNA]</scope>
    <source>
        <strain evidence="12">Edinburgh</strain>
    </source>
</reference>
<sequence length="219" mass="23324">MAAPAVIKATGRHTATVIFMHGLGDSGFGWISMFQAIKAPHVKYICPHAPSIPVTLNGGMVMPSWFDILGLSVNSPEDENGIKQASKIVHGWVDDEIRSGIPSNRIVLGGFSQGGALALYSAFTYKEPLAGVVALSCWLPLHTAFSKEAMKTHASLPILQCHGSADLLVSPQVASTTAGILSTLCSNHAIKWFPQMGHSACDEELTCVKAFLERTLPSV</sequence>
<keyword evidence="5" id="KW-0378">Hydrolase</keyword>
<evidence type="ECO:0000256" key="9">
    <source>
        <dbReference type="ARBA" id="ARBA00047337"/>
    </source>
</evidence>
<keyword evidence="4" id="KW-0963">Cytoplasm</keyword>
<dbReference type="WBParaSite" id="TMUE_1000004271.1">
    <property type="protein sequence ID" value="TMUE_1000004271.1"/>
    <property type="gene ID" value="WBGene00289659"/>
</dbReference>
<dbReference type="AlphaFoldDB" id="A0A5S6QAB6"/>
<dbReference type="InterPro" id="IPR050565">
    <property type="entry name" value="LYPA1-2/EST-like"/>
</dbReference>
<evidence type="ECO:0000256" key="4">
    <source>
        <dbReference type="ARBA" id="ARBA00022490"/>
    </source>
</evidence>
<evidence type="ECO:0000256" key="10">
    <source>
        <dbReference type="ARBA" id="ARBA00048656"/>
    </source>
</evidence>
<dbReference type="GO" id="GO:0008474">
    <property type="term" value="F:palmitoyl-(protein) hydrolase activity"/>
    <property type="evidence" value="ECO:0007669"/>
    <property type="project" value="UniProtKB-EC"/>
</dbReference>
<keyword evidence="7" id="KW-0443">Lipid metabolism</keyword>
<proteinExistence type="inferred from homology"/>
<evidence type="ECO:0000256" key="7">
    <source>
        <dbReference type="ARBA" id="ARBA00023098"/>
    </source>
</evidence>
<dbReference type="WBParaSite" id="TMUE_1000004271.2">
    <property type="protein sequence ID" value="TMUE_1000004271.2"/>
    <property type="gene ID" value="WBGene00289659"/>
</dbReference>
<evidence type="ECO:0000259" key="11">
    <source>
        <dbReference type="Pfam" id="PF02230"/>
    </source>
</evidence>
<keyword evidence="6" id="KW-0276">Fatty acid metabolism</keyword>
<dbReference type="FunFam" id="3.40.50.1820:FF:000010">
    <property type="entry name" value="Acyl-protein thioesterase 2"/>
    <property type="match status" value="1"/>
</dbReference>
<dbReference type="InterPro" id="IPR003140">
    <property type="entry name" value="PLipase/COase/thioEstase"/>
</dbReference>
<evidence type="ECO:0000256" key="5">
    <source>
        <dbReference type="ARBA" id="ARBA00022801"/>
    </source>
</evidence>
<evidence type="ECO:0000256" key="3">
    <source>
        <dbReference type="ARBA" id="ARBA00012423"/>
    </source>
</evidence>
<dbReference type="Proteomes" id="UP000046395">
    <property type="component" value="Unassembled WGS sequence"/>
</dbReference>
<comment type="catalytic activity">
    <reaction evidence="9">
        <text>S-hexadecanoyl-L-cysteinyl-[protein] + H2O = L-cysteinyl-[protein] + hexadecanoate + H(+)</text>
        <dbReference type="Rhea" id="RHEA:19233"/>
        <dbReference type="Rhea" id="RHEA-COMP:10131"/>
        <dbReference type="Rhea" id="RHEA-COMP:11032"/>
        <dbReference type="ChEBI" id="CHEBI:7896"/>
        <dbReference type="ChEBI" id="CHEBI:15377"/>
        <dbReference type="ChEBI" id="CHEBI:15378"/>
        <dbReference type="ChEBI" id="CHEBI:29950"/>
        <dbReference type="ChEBI" id="CHEBI:74151"/>
        <dbReference type="EC" id="3.1.2.22"/>
    </reaction>
</comment>
<evidence type="ECO:0000313" key="12">
    <source>
        <dbReference type="Proteomes" id="UP000046395"/>
    </source>
</evidence>
<keyword evidence="12" id="KW-1185">Reference proteome</keyword>
<evidence type="ECO:0000256" key="1">
    <source>
        <dbReference type="ARBA" id="ARBA00004496"/>
    </source>
</evidence>
<dbReference type="GO" id="GO:0006631">
    <property type="term" value="P:fatty acid metabolic process"/>
    <property type="evidence" value="ECO:0007669"/>
    <property type="project" value="UniProtKB-KW"/>
</dbReference>
<dbReference type="InterPro" id="IPR029058">
    <property type="entry name" value="AB_hydrolase_fold"/>
</dbReference>
<reference evidence="13" key="3">
    <citation type="submission" date="2019-12" db="UniProtKB">
        <authorList>
            <consortium name="WormBaseParasite"/>
        </authorList>
    </citation>
    <scope>IDENTIFICATION</scope>
</reference>
<evidence type="ECO:0000256" key="8">
    <source>
        <dbReference type="ARBA" id="ARBA00031195"/>
    </source>
</evidence>
<dbReference type="Gene3D" id="3.40.50.1820">
    <property type="entry name" value="alpha/beta hydrolase"/>
    <property type="match status" value="1"/>
</dbReference>
<dbReference type="EC" id="3.1.2.22" evidence="3"/>
<evidence type="ECO:0000256" key="2">
    <source>
        <dbReference type="ARBA" id="ARBA00006499"/>
    </source>
</evidence>
<comment type="catalytic activity">
    <reaction evidence="10">
        <text>1-hexadecanoyl-sn-glycero-3-phosphocholine + H2O = sn-glycerol 3-phosphocholine + hexadecanoate + H(+)</text>
        <dbReference type="Rhea" id="RHEA:40435"/>
        <dbReference type="ChEBI" id="CHEBI:7896"/>
        <dbReference type="ChEBI" id="CHEBI:15377"/>
        <dbReference type="ChEBI" id="CHEBI:15378"/>
        <dbReference type="ChEBI" id="CHEBI:16870"/>
        <dbReference type="ChEBI" id="CHEBI:72998"/>
    </reaction>
    <physiologicalReaction direction="left-to-right" evidence="10">
        <dbReference type="Rhea" id="RHEA:40436"/>
    </physiologicalReaction>
</comment>
<feature type="domain" description="Phospholipase/carboxylesterase/thioesterase" evidence="11">
    <location>
        <begin position="3"/>
        <end position="214"/>
    </location>
</feature>
<dbReference type="Pfam" id="PF02230">
    <property type="entry name" value="Abhydrolase_2"/>
    <property type="match status" value="1"/>
</dbReference>
<dbReference type="GO" id="GO:0052689">
    <property type="term" value="F:carboxylic ester hydrolase activity"/>
    <property type="evidence" value="ECO:0007669"/>
    <property type="project" value="TreeGrafter"/>
</dbReference>
<evidence type="ECO:0000256" key="6">
    <source>
        <dbReference type="ARBA" id="ARBA00022832"/>
    </source>
</evidence>
<protein>
    <recommendedName>
        <fullName evidence="3">palmitoyl-protein hydrolase</fullName>
        <ecNumber evidence="3">3.1.2.22</ecNumber>
    </recommendedName>
    <alternativeName>
        <fullName evidence="8">Palmitoyl-protein hydrolase</fullName>
    </alternativeName>
</protein>
<dbReference type="SUPFAM" id="SSF53474">
    <property type="entry name" value="alpha/beta-Hydrolases"/>
    <property type="match status" value="1"/>
</dbReference>
<comment type="subcellular location">
    <subcellularLocation>
        <location evidence="1">Cytoplasm</location>
    </subcellularLocation>
</comment>
<dbReference type="STRING" id="70415.A0A5S6QAB6"/>
<evidence type="ECO:0000313" key="13">
    <source>
        <dbReference type="WBParaSite" id="TMUE_1000004271.1"/>
    </source>
</evidence>
<dbReference type="PANTHER" id="PTHR10655">
    <property type="entry name" value="LYSOPHOSPHOLIPASE-RELATED"/>
    <property type="match status" value="1"/>
</dbReference>
<reference evidence="12" key="1">
    <citation type="submission" date="2013-11" db="EMBL/GenBank/DDBJ databases">
        <authorList>
            <person name="Aslett M."/>
        </authorList>
    </citation>
    <scope>NUCLEOTIDE SEQUENCE [LARGE SCALE GENOMIC DNA]</scope>
    <source>
        <strain evidence="12">Edinburgh</strain>
    </source>
</reference>